<dbReference type="InterPro" id="IPR024747">
    <property type="entry name" value="Pyridox_Oxase-rel"/>
</dbReference>
<dbReference type="SUPFAM" id="SSF50475">
    <property type="entry name" value="FMN-binding split barrel"/>
    <property type="match status" value="1"/>
</dbReference>
<reference evidence="2 3" key="1">
    <citation type="submission" date="2017-02" db="EMBL/GenBank/DDBJ databases">
        <title>The new phylogeny of genus Mycobacterium.</title>
        <authorList>
            <person name="Tortoli E."/>
            <person name="Trovato A."/>
            <person name="Cirillo D.M."/>
        </authorList>
    </citation>
    <scope>NUCLEOTIDE SEQUENCE [LARGE SCALE GENOMIC DNA]</scope>
    <source>
        <strain evidence="2 3">DSM 44338</strain>
    </source>
</reference>
<dbReference type="AlphaFoldDB" id="A0A1X0JDV6"/>
<name>A0A1X0JDV6_9MYCO</name>
<dbReference type="PANTHER" id="PTHR35176">
    <property type="entry name" value="HEME OXYGENASE HI_0854-RELATED"/>
    <property type="match status" value="1"/>
</dbReference>
<dbReference type="EMBL" id="MVIM01000031">
    <property type="protein sequence ID" value="ORB61109.1"/>
    <property type="molecule type" value="Genomic_DNA"/>
</dbReference>
<dbReference type="Gene3D" id="2.30.110.10">
    <property type="entry name" value="Electron Transport, Fmn-binding Protein, Chain A"/>
    <property type="match status" value="1"/>
</dbReference>
<dbReference type="Pfam" id="PF12900">
    <property type="entry name" value="Pyridox_ox_2"/>
    <property type="match status" value="1"/>
</dbReference>
<dbReference type="InterPro" id="IPR052019">
    <property type="entry name" value="F420H2_bilvrd_red/Heme_oxyg"/>
</dbReference>
<organism evidence="2 3">
    <name type="scientific">Mycolicibacterium tusciae</name>
    <dbReference type="NCBI Taxonomy" id="75922"/>
    <lineage>
        <taxon>Bacteria</taxon>
        <taxon>Bacillati</taxon>
        <taxon>Actinomycetota</taxon>
        <taxon>Actinomycetes</taxon>
        <taxon>Mycobacteriales</taxon>
        <taxon>Mycobacteriaceae</taxon>
        <taxon>Mycolicibacterium</taxon>
    </lineage>
</organism>
<dbReference type="Proteomes" id="UP000192411">
    <property type="component" value="Unassembled WGS sequence"/>
</dbReference>
<dbReference type="OrthoDB" id="5242787at2"/>
<dbReference type="InterPro" id="IPR012349">
    <property type="entry name" value="Split_barrel_FMN-bd"/>
</dbReference>
<keyword evidence="3" id="KW-1185">Reference proteome</keyword>
<accession>A0A1X0JDV6</accession>
<protein>
    <submittedName>
        <fullName evidence="2">Pyridoxamine 5'-phosphate oxidase</fullName>
    </submittedName>
</protein>
<dbReference type="GO" id="GO:0070967">
    <property type="term" value="F:coenzyme F420 binding"/>
    <property type="evidence" value="ECO:0007669"/>
    <property type="project" value="TreeGrafter"/>
</dbReference>
<comment type="caution">
    <text evidence="2">The sequence shown here is derived from an EMBL/GenBank/DDBJ whole genome shotgun (WGS) entry which is preliminary data.</text>
</comment>
<dbReference type="STRING" id="75922.BST47_29240"/>
<dbReference type="PANTHER" id="PTHR35176:SF6">
    <property type="entry name" value="HEME OXYGENASE HI_0854-RELATED"/>
    <property type="match status" value="1"/>
</dbReference>
<dbReference type="GO" id="GO:0005829">
    <property type="term" value="C:cytosol"/>
    <property type="evidence" value="ECO:0007669"/>
    <property type="project" value="TreeGrafter"/>
</dbReference>
<sequence length="141" mass="15825">MALSKEEREQFLAEPHVGALSVSAGDKRGPLTVPIWYQYNPGGEPWIHTGAGSRKHRLIETQGEFTLMAQRLEPTVRYVAVDGPVSRIEPATDEQLVEMVKRYLPPDKVDGYLEFARREHGEGVAIFMKPQHWLSSDLGAV</sequence>
<evidence type="ECO:0000313" key="2">
    <source>
        <dbReference type="EMBL" id="ORB61109.1"/>
    </source>
</evidence>
<gene>
    <name evidence="2" type="ORF">BST47_29240</name>
</gene>
<proteinExistence type="predicted"/>
<dbReference type="eggNOG" id="COG3467">
    <property type="taxonomic scope" value="Bacteria"/>
</dbReference>
<evidence type="ECO:0000256" key="1">
    <source>
        <dbReference type="ARBA" id="ARBA00023002"/>
    </source>
</evidence>
<dbReference type="RefSeq" id="WP_083129249.1">
    <property type="nucleotide sequence ID" value="NZ_MVIM01000031.1"/>
</dbReference>
<keyword evidence="1" id="KW-0560">Oxidoreductase</keyword>
<dbReference type="GO" id="GO:0016627">
    <property type="term" value="F:oxidoreductase activity, acting on the CH-CH group of donors"/>
    <property type="evidence" value="ECO:0007669"/>
    <property type="project" value="TreeGrafter"/>
</dbReference>
<evidence type="ECO:0000313" key="3">
    <source>
        <dbReference type="Proteomes" id="UP000192411"/>
    </source>
</evidence>